<evidence type="ECO:0000259" key="1">
    <source>
        <dbReference type="Pfam" id="PF04865"/>
    </source>
</evidence>
<reference evidence="2" key="1">
    <citation type="submission" date="2017-06" db="EMBL/GenBank/DDBJ databases">
        <title>Novel phages from South African skin metaviromes.</title>
        <authorList>
            <person name="van Zyl L.J."/>
            <person name="Abrahams Y."/>
            <person name="Stander E.A."/>
            <person name="Kirby B.M."/>
            <person name="Clavaud C."/>
            <person name="Farcet C."/>
            <person name="Breton L."/>
            <person name="Trindade M.I."/>
        </authorList>
    </citation>
    <scope>NUCLEOTIDE SEQUENCE</scope>
</reference>
<protein>
    <submittedName>
        <fullName evidence="2">Putative baseplate protein</fullName>
    </submittedName>
</protein>
<dbReference type="EMBL" id="MF417903">
    <property type="protein sequence ID" value="ASN70243.1"/>
    <property type="molecule type" value="Genomic_DNA"/>
</dbReference>
<dbReference type="InterPro" id="IPR052399">
    <property type="entry name" value="Phage_Baseplate_Assmbl_Protein"/>
</dbReference>
<gene>
    <name evidence="2" type="ORF">10F3_58</name>
</gene>
<feature type="domain" description="Baseplate protein J-like barrel" evidence="1">
    <location>
        <begin position="95"/>
        <end position="176"/>
    </location>
</feature>
<organism evidence="2">
    <name type="scientific">uncultured Caudovirales phage</name>
    <dbReference type="NCBI Taxonomy" id="2100421"/>
    <lineage>
        <taxon>Viruses</taxon>
        <taxon>Duplodnaviria</taxon>
        <taxon>Heunggongvirae</taxon>
        <taxon>Uroviricota</taxon>
        <taxon>Caudoviricetes</taxon>
        <taxon>Peduoviridae</taxon>
        <taxon>Maltschvirus</taxon>
        <taxon>Maltschvirus maltsch</taxon>
    </lineage>
</organism>
<accession>A0A2H4J8D2</accession>
<sequence>MLLNENGFQRKTYSDIVDEMEDKAKEQFGEDVNTSSRTPLGIIFRIIAWFLAGVWDIAEKVYNSGFVSKSEGVQLDRLGNNNGITREPASESYATLEIEGEPGHIIEEETQFATESDIYFEVLEEATIDTNGKVLVDVISVDKGAMNNVAADTITVQAEPTENITSVTNPEAAAGGSDIEIDSEYRARIKRSVEGSSASTHSGIIAALIKTSGVRSANVVMNNTMEVDADGNPPKSIHAYVLGGIKEDVADSLFNSVAAGIETVGNQSVVITDLSGIDHTVNFDFAQEVKIYVRLELKTNASFPIDGDDLIKNNVVYKIGGVDKSGSSFTGSQMGDDVILSQLYNAVYQVAGVDDVVIKIGKSPDTLSQSNIEIEPKQVAQVLFSEIEVVHL</sequence>
<evidence type="ECO:0000313" key="2">
    <source>
        <dbReference type="EMBL" id="ASN70243.1"/>
    </source>
</evidence>
<dbReference type="PANTHER" id="PTHR37829:SF3">
    <property type="entry name" value="PROTEIN JAYE-RELATED"/>
    <property type="match status" value="1"/>
</dbReference>
<dbReference type="PANTHER" id="PTHR37829">
    <property type="entry name" value="PHAGE-LIKE ELEMENT PBSX PROTEIN XKDT"/>
    <property type="match status" value="1"/>
</dbReference>
<proteinExistence type="predicted"/>
<name>A0A2H4J8D2_9CAUD</name>
<dbReference type="InterPro" id="IPR006949">
    <property type="entry name" value="Barrel_Baseplate_J-like"/>
</dbReference>
<dbReference type="Pfam" id="PF04865">
    <property type="entry name" value="Baseplate_J"/>
    <property type="match status" value="1"/>
</dbReference>